<evidence type="ECO:0000256" key="6">
    <source>
        <dbReference type="ARBA" id="ARBA00022801"/>
    </source>
</evidence>
<name>A0A3R9EW92_9ENTR</name>
<evidence type="ECO:0000256" key="10">
    <source>
        <dbReference type="SAM" id="Phobius"/>
    </source>
</evidence>
<dbReference type="InterPro" id="IPR024744">
    <property type="entry name" value="CSS-motif_dom"/>
</dbReference>
<reference evidence="12 13" key="1">
    <citation type="submission" date="2018-10" db="EMBL/GenBank/DDBJ databases">
        <title>Transmission dynamics of multidrug resistant bacteria on intensive care unit surfaces.</title>
        <authorList>
            <person name="D'Souza A.W."/>
            <person name="Potter R.F."/>
            <person name="Wallace M."/>
            <person name="Shupe A."/>
            <person name="Patel S."/>
            <person name="Sun S."/>
            <person name="Gul D."/>
            <person name="Kwon J.H."/>
            <person name="Andleeb S."/>
            <person name="Burnham C.-A.D."/>
            <person name="Dantas G."/>
        </authorList>
    </citation>
    <scope>NUCLEOTIDE SEQUENCE [LARGE SCALE GENOMIC DNA]</scope>
    <source>
        <strain evidence="12 13">AS_373</strain>
    </source>
</reference>
<dbReference type="InterPro" id="IPR035919">
    <property type="entry name" value="EAL_sf"/>
</dbReference>
<dbReference type="PROSITE" id="PS50883">
    <property type="entry name" value="EAL"/>
    <property type="match status" value="1"/>
</dbReference>
<comment type="caution">
    <text evidence="12">The sequence shown here is derived from an EMBL/GenBank/DDBJ whole genome shotgun (WGS) entry which is preliminary data.</text>
</comment>
<proteinExistence type="predicted"/>
<evidence type="ECO:0000256" key="2">
    <source>
        <dbReference type="ARBA" id="ARBA00012282"/>
    </source>
</evidence>
<gene>
    <name evidence="12" type="ORF">EGT71_18755</name>
</gene>
<sequence>MNFRARKNALRLAGITLVVLLPVALALWLAHLRAISDTREHLHAFAQLVLDKTEIVIKDVDSAREEALTWPGLICTADHRANMLNIVRGHLYVADLIYASEDEFQCSTAMTMKQHWIMDAANYTRSTNIAIYYYRDTPFYSGHKMVYMRKGNYVAVVNPLSYSEVMSTDSHLQFGLFDTVTKQFFSLSQQADAKLFDQLIRNKDSHFQMGDRYYTIAQSSVRPIAIIVSTSSQRIFQEWFHQITLTLPLGLICSVIILLMWSRTRQQFNSPARMLQRALQKRQLCLHYQPIVDIKNGTCVGAEALLRWPGFNGPVMSPVEFIPLAEKEGLIARVTDYVIEELYQDLGTFLAVHPELYISINLSASDFHSARLIALIEQKNRQFGVKAQQIKIEVTERGVIDVTKTAPVVQAFRRSGFEIAIDDFGTGYSNLHNLYSLNVDMLKIDKTFIDTLTTNSTSHLIVEHIIEMAQSLRLKIIAEGVETPEQISWLLKRNVQFCQGWYFAKAMSPHELISWVYEPEVKTLLREANPATLV</sequence>
<dbReference type="GO" id="GO:0005886">
    <property type="term" value="C:plasma membrane"/>
    <property type="evidence" value="ECO:0007669"/>
    <property type="project" value="UniProtKB-SubCell"/>
</dbReference>
<dbReference type="Pfam" id="PF00563">
    <property type="entry name" value="EAL"/>
    <property type="match status" value="1"/>
</dbReference>
<accession>A0A3R9EW92</accession>
<dbReference type="GO" id="GO:0071111">
    <property type="term" value="F:cyclic-guanylate-specific phosphodiesterase activity"/>
    <property type="evidence" value="ECO:0007669"/>
    <property type="project" value="UniProtKB-EC"/>
</dbReference>
<dbReference type="SMART" id="SM00052">
    <property type="entry name" value="EAL"/>
    <property type="match status" value="1"/>
</dbReference>
<dbReference type="SUPFAM" id="SSF141868">
    <property type="entry name" value="EAL domain-like"/>
    <property type="match status" value="1"/>
</dbReference>
<keyword evidence="4" id="KW-0973">c-di-GMP</keyword>
<keyword evidence="7 10" id="KW-1133">Transmembrane helix</keyword>
<evidence type="ECO:0000256" key="3">
    <source>
        <dbReference type="ARBA" id="ARBA00022475"/>
    </source>
</evidence>
<comment type="subcellular location">
    <subcellularLocation>
        <location evidence="1">Cell membrane</location>
        <topology evidence="1">Multi-pass membrane protein</topology>
    </subcellularLocation>
</comment>
<dbReference type="InterPro" id="IPR050706">
    <property type="entry name" value="Cyclic-di-GMP_PDE-like"/>
</dbReference>
<evidence type="ECO:0000256" key="5">
    <source>
        <dbReference type="ARBA" id="ARBA00022692"/>
    </source>
</evidence>
<dbReference type="EMBL" id="RHXB01000014">
    <property type="protein sequence ID" value="RSE23228.1"/>
    <property type="molecule type" value="Genomic_DNA"/>
</dbReference>
<evidence type="ECO:0000313" key="12">
    <source>
        <dbReference type="EMBL" id="RSE23228.1"/>
    </source>
</evidence>
<evidence type="ECO:0000256" key="4">
    <source>
        <dbReference type="ARBA" id="ARBA00022636"/>
    </source>
</evidence>
<keyword evidence="5 10" id="KW-0812">Transmembrane</keyword>
<dbReference type="RefSeq" id="WP_125294733.1">
    <property type="nucleotide sequence ID" value="NZ_JAPTZM010000002.1"/>
</dbReference>
<evidence type="ECO:0000256" key="7">
    <source>
        <dbReference type="ARBA" id="ARBA00022989"/>
    </source>
</evidence>
<evidence type="ECO:0000313" key="13">
    <source>
        <dbReference type="Proteomes" id="UP000275331"/>
    </source>
</evidence>
<dbReference type="PANTHER" id="PTHR33121">
    <property type="entry name" value="CYCLIC DI-GMP PHOSPHODIESTERASE PDEF"/>
    <property type="match status" value="1"/>
</dbReference>
<comment type="catalytic activity">
    <reaction evidence="9">
        <text>3',3'-c-di-GMP + H2O = 5'-phosphoguanylyl(3'-&gt;5')guanosine + H(+)</text>
        <dbReference type="Rhea" id="RHEA:24902"/>
        <dbReference type="ChEBI" id="CHEBI:15377"/>
        <dbReference type="ChEBI" id="CHEBI:15378"/>
        <dbReference type="ChEBI" id="CHEBI:58754"/>
        <dbReference type="ChEBI" id="CHEBI:58805"/>
        <dbReference type="EC" id="3.1.4.52"/>
    </reaction>
</comment>
<feature type="transmembrane region" description="Helical" evidence="10">
    <location>
        <begin position="239"/>
        <end position="261"/>
    </location>
</feature>
<dbReference type="AlphaFoldDB" id="A0A3R9EW92"/>
<evidence type="ECO:0000256" key="9">
    <source>
        <dbReference type="ARBA" id="ARBA00034290"/>
    </source>
</evidence>
<organism evidence="12 13">
    <name type="scientific">Atlantibacter subterraneus</name>
    <dbReference type="NCBI Taxonomy" id="255519"/>
    <lineage>
        <taxon>Bacteria</taxon>
        <taxon>Pseudomonadati</taxon>
        <taxon>Pseudomonadota</taxon>
        <taxon>Gammaproteobacteria</taxon>
        <taxon>Enterobacterales</taxon>
        <taxon>Enterobacteriaceae</taxon>
        <taxon>Atlantibacter</taxon>
    </lineage>
</organism>
<evidence type="ECO:0000259" key="11">
    <source>
        <dbReference type="PROSITE" id="PS50883"/>
    </source>
</evidence>
<evidence type="ECO:0000256" key="8">
    <source>
        <dbReference type="ARBA" id="ARBA00023136"/>
    </source>
</evidence>
<feature type="domain" description="EAL" evidence="11">
    <location>
        <begin position="268"/>
        <end position="520"/>
    </location>
</feature>
<keyword evidence="3" id="KW-1003">Cell membrane</keyword>
<evidence type="ECO:0000256" key="1">
    <source>
        <dbReference type="ARBA" id="ARBA00004651"/>
    </source>
</evidence>
<protein>
    <recommendedName>
        <fullName evidence="2">cyclic-guanylate-specific phosphodiesterase</fullName>
        <ecNumber evidence="2">3.1.4.52</ecNumber>
    </recommendedName>
</protein>
<dbReference type="InterPro" id="IPR001633">
    <property type="entry name" value="EAL_dom"/>
</dbReference>
<dbReference type="PANTHER" id="PTHR33121:SF60">
    <property type="entry name" value="CYCLIC DI-GMP PHOSPHODIESTERASE PDEC-RELATED"/>
    <property type="match status" value="1"/>
</dbReference>
<dbReference type="CDD" id="cd01948">
    <property type="entry name" value="EAL"/>
    <property type="match status" value="1"/>
</dbReference>
<dbReference type="Gene3D" id="3.20.20.450">
    <property type="entry name" value="EAL domain"/>
    <property type="match status" value="1"/>
</dbReference>
<dbReference type="EC" id="3.1.4.52" evidence="2"/>
<dbReference type="Proteomes" id="UP000275331">
    <property type="component" value="Unassembled WGS sequence"/>
</dbReference>
<dbReference type="Pfam" id="PF12792">
    <property type="entry name" value="CSS-motif"/>
    <property type="match status" value="1"/>
</dbReference>
<keyword evidence="6" id="KW-0378">Hydrolase</keyword>
<dbReference type="OrthoDB" id="9812358at2"/>
<keyword evidence="8 10" id="KW-0472">Membrane</keyword>